<evidence type="ECO:0000259" key="3">
    <source>
        <dbReference type="Pfam" id="PF00588"/>
    </source>
</evidence>
<sequence>MRKLKLHELGRITIDQFKEAPKTPIVVVLDNVRSLHNVGSIFRTSDAFRLQSIFLCGITSTPPHKEIHKTALGAEDAVSWRYFDKTTKALELLKQEGYLLIGVEQVEGSISLPEFKPVKGDKYAVIFGNEVKGVDQKVIDQCDMCLEIPQYGTKHSFNVSVSAGIVLWELAGKLFPRK</sequence>
<dbReference type="PANTHER" id="PTHR46429">
    <property type="entry name" value="23S RRNA (GUANOSINE-2'-O-)-METHYLTRANSFERASE RLMB"/>
    <property type="match status" value="1"/>
</dbReference>
<name>A0A1I2F951_9BACT</name>
<keyword evidence="2" id="KW-0808">Transferase</keyword>
<dbReference type="SUPFAM" id="SSF75217">
    <property type="entry name" value="alpha/beta knot"/>
    <property type="match status" value="1"/>
</dbReference>
<evidence type="ECO:0000256" key="2">
    <source>
        <dbReference type="ARBA" id="ARBA00022679"/>
    </source>
</evidence>
<gene>
    <name evidence="4" type="ORF">SAMN05444380_12715</name>
</gene>
<dbReference type="RefSeq" id="WP_010527770.1">
    <property type="nucleotide sequence ID" value="NZ_AFSL01000062.1"/>
</dbReference>
<dbReference type="InterPro" id="IPR001537">
    <property type="entry name" value="SpoU_MeTrfase"/>
</dbReference>
<proteinExistence type="predicted"/>
<dbReference type="EMBL" id="FONA01000027">
    <property type="protein sequence ID" value="SFF01563.1"/>
    <property type="molecule type" value="Genomic_DNA"/>
</dbReference>
<dbReference type="eggNOG" id="COG0566">
    <property type="taxonomic scope" value="Bacteria"/>
</dbReference>
<evidence type="ECO:0000313" key="5">
    <source>
        <dbReference type="Proteomes" id="UP000181976"/>
    </source>
</evidence>
<dbReference type="Gene3D" id="3.40.1280.10">
    <property type="match status" value="1"/>
</dbReference>
<dbReference type="STRING" id="385682.SAMN05444380_12715"/>
<keyword evidence="5" id="KW-1185">Reference proteome</keyword>
<evidence type="ECO:0000313" key="4">
    <source>
        <dbReference type="EMBL" id="SFF01563.1"/>
    </source>
</evidence>
<dbReference type="PANTHER" id="PTHR46429:SF1">
    <property type="entry name" value="23S RRNA (GUANOSINE-2'-O-)-METHYLTRANSFERASE RLMB"/>
    <property type="match status" value="1"/>
</dbReference>
<dbReference type="Proteomes" id="UP000181976">
    <property type="component" value="Unassembled WGS sequence"/>
</dbReference>
<keyword evidence="1 4" id="KW-0489">Methyltransferase</keyword>
<dbReference type="GO" id="GO:0003723">
    <property type="term" value="F:RNA binding"/>
    <property type="evidence" value="ECO:0007669"/>
    <property type="project" value="InterPro"/>
</dbReference>
<accession>A0A1I2F951</accession>
<reference evidence="4 5" key="1">
    <citation type="submission" date="2016-10" db="EMBL/GenBank/DDBJ databases">
        <authorList>
            <person name="de Groot N.N."/>
        </authorList>
    </citation>
    <scope>NUCLEOTIDE SEQUENCE [LARGE SCALE GENOMIC DNA]</scope>
    <source>
        <strain evidence="4 5">DSM 19012</strain>
    </source>
</reference>
<dbReference type="GO" id="GO:0008173">
    <property type="term" value="F:RNA methyltransferase activity"/>
    <property type="evidence" value="ECO:0007669"/>
    <property type="project" value="InterPro"/>
</dbReference>
<organism evidence="4 5">
    <name type="scientific">Thermophagus xiamenensis</name>
    <dbReference type="NCBI Taxonomy" id="385682"/>
    <lineage>
        <taxon>Bacteria</taxon>
        <taxon>Pseudomonadati</taxon>
        <taxon>Bacteroidota</taxon>
        <taxon>Bacteroidia</taxon>
        <taxon>Marinilabiliales</taxon>
        <taxon>Marinilabiliaceae</taxon>
        <taxon>Thermophagus</taxon>
    </lineage>
</organism>
<dbReference type="InParanoid" id="A0A1I2F951"/>
<dbReference type="CDD" id="cd18097">
    <property type="entry name" value="SpoU-like"/>
    <property type="match status" value="1"/>
</dbReference>
<evidence type="ECO:0000256" key="1">
    <source>
        <dbReference type="ARBA" id="ARBA00022603"/>
    </source>
</evidence>
<dbReference type="Pfam" id="PF00588">
    <property type="entry name" value="SpoU_methylase"/>
    <property type="match status" value="1"/>
</dbReference>
<feature type="domain" description="tRNA/rRNA methyltransferase SpoU type" evidence="3">
    <location>
        <begin position="25"/>
        <end position="168"/>
    </location>
</feature>
<dbReference type="InterPro" id="IPR004441">
    <property type="entry name" value="rRNA_MeTrfase_TrmH"/>
</dbReference>
<dbReference type="AlphaFoldDB" id="A0A1I2F951"/>
<dbReference type="InterPro" id="IPR029026">
    <property type="entry name" value="tRNA_m1G_MTases_N"/>
</dbReference>
<dbReference type="InterPro" id="IPR029028">
    <property type="entry name" value="Alpha/beta_knot_MTases"/>
</dbReference>
<dbReference type="OrthoDB" id="9795352at2"/>
<protein>
    <submittedName>
        <fullName evidence="4">SpoU rRNA Methylase family protein</fullName>
    </submittedName>
</protein>
<dbReference type="GO" id="GO:0032259">
    <property type="term" value="P:methylation"/>
    <property type="evidence" value="ECO:0007669"/>
    <property type="project" value="UniProtKB-KW"/>
</dbReference>
<dbReference type="GO" id="GO:0005829">
    <property type="term" value="C:cytosol"/>
    <property type="evidence" value="ECO:0007669"/>
    <property type="project" value="TreeGrafter"/>
</dbReference>
<dbReference type="GO" id="GO:0006396">
    <property type="term" value="P:RNA processing"/>
    <property type="evidence" value="ECO:0007669"/>
    <property type="project" value="InterPro"/>
</dbReference>